<evidence type="ECO:0000313" key="4">
    <source>
        <dbReference type="EMBL" id="KAH3750944.1"/>
    </source>
</evidence>
<dbReference type="CDD" id="cd00087">
    <property type="entry name" value="FReD"/>
    <property type="match status" value="1"/>
</dbReference>
<feature type="domain" description="Fibrinogen C-terminal" evidence="3">
    <location>
        <begin position="202"/>
        <end position="417"/>
    </location>
</feature>
<dbReference type="Gene3D" id="3.90.215.10">
    <property type="entry name" value="Gamma Fibrinogen, chain A, domain 1"/>
    <property type="match status" value="1"/>
</dbReference>
<evidence type="ECO:0000313" key="5">
    <source>
        <dbReference type="Proteomes" id="UP000828390"/>
    </source>
</evidence>
<reference evidence="4" key="1">
    <citation type="journal article" date="2019" name="bioRxiv">
        <title>The Genome of the Zebra Mussel, Dreissena polymorpha: A Resource for Invasive Species Research.</title>
        <authorList>
            <person name="McCartney M.A."/>
            <person name="Auch B."/>
            <person name="Kono T."/>
            <person name="Mallez S."/>
            <person name="Zhang Y."/>
            <person name="Obille A."/>
            <person name="Becker A."/>
            <person name="Abrahante J.E."/>
            <person name="Garbe J."/>
            <person name="Badalamenti J.P."/>
            <person name="Herman A."/>
            <person name="Mangelson H."/>
            <person name="Liachko I."/>
            <person name="Sullivan S."/>
            <person name="Sone E.D."/>
            <person name="Koren S."/>
            <person name="Silverstein K.A.T."/>
            <person name="Beckman K.B."/>
            <person name="Gohl D.M."/>
        </authorList>
    </citation>
    <scope>NUCLEOTIDE SEQUENCE</scope>
    <source>
        <strain evidence="4">Duluth1</strain>
        <tissue evidence="4">Whole animal</tissue>
    </source>
</reference>
<dbReference type="PROSITE" id="PS51406">
    <property type="entry name" value="FIBRINOGEN_C_2"/>
    <property type="match status" value="1"/>
</dbReference>
<organism evidence="4 5">
    <name type="scientific">Dreissena polymorpha</name>
    <name type="common">Zebra mussel</name>
    <name type="synonym">Mytilus polymorpha</name>
    <dbReference type="NCBI Taxonomy" id="45954"/>
    <lineage>
        <taxon>Eukaryota</taxon>
        <taxon>Metazoa</taxon>
        <taxon>Spiralia</taxon>
        <taxon>Lophotrochozoa</taxon>
        <taxon>Mollusca</taxon>
        <taxon>Bivalvia</taxon>
        <taxon>Autobranchia</taxon>
        <taxon>Heteroconchia</taxon>
        <taxon>Euheterodonta</taxon>
        <taxon>Imparidentia</taxon>
        <taxon>Neoheterodontei</taxon>
        <taxon>Myida</taxon>
        <taxon>Dreissenoidea</taxon>
        <taxon>Dreissenidae</taxon>
        <taxon>Dreissena</taxon>
    </lineage>
</organism>
<dbReference type="AlphaFoldDB" id="A0A9D4DKH0"/>
<keyword evidence="2" id="KW-0732">Signal</keyword>
<evidence type="ECO:0000256" key="1">
    <source>
        <dbReference type="ARBA" id="ARBA00023157"/>
    </source>
</evidence>
<reference evidence="4" key="2">
    <citation type="submission" date="2020-11" db="EMBL/GenBank/DDBJ databases">
        <authorList>
            <person name="McCartney M.A."/>
            <person name="Auch B."/>
            <person name="Kono T."/>
            <person name="Mallez S."/>
            <person name="Becker A."/>
            <person name="Gohl D.M."/>
            <person name="Silverstein K.A.T."/>
            <person name="Koren S."/>
            <person name="Bechman K.B."/>
            <person name="Herman A."/>
            <person name="Abrahante J.E."/>
            <person name="Garbe J."/>
        </authorList>
    </citation>
    <scope>NUCLEOTIDE SEQUENCE</scope>
    <source>
        <strain evidence="4">Duluth1</strain>
        <tissue evidence="4">Whole animal</tissue>
    </source>
</reference>
<dbReference type="InterPro" id="IPR014716">
    <property type="entry name" value="Fibrinogen_a/b/g_C_1"/>
</dbReference>
<dbReference type="InterPro" id="IPR050373">
    <property type="entry name" value="Fibrinogen_C-term_domain"/>
</dbReference>
<evidence type="ECO:0000256" key="2">
    <source>
        <dbReference type="SAM" id="SignalP"/>
    </source>
</evidence>
<dbReference type="InterPro" id="IPR036056">
    <property type="entry name" value="Fibrinogen-like_C"/>
</dbReference>
<name>A0A9D4DKH0_DREPO</name>
<comment type="caution">
    <text evidence="4">The sequence shown here is derived from an EMBL/GenBank/DDBJ whole genome shotgun (WGS) entry which is preliminary data.</text>
</comment>
<sequence length="417" mass="48079">MKFPGFILICWFGIIFKGSICFPEPRSNVRLSDLQRQIDDIRSELDGKVVNKRDVLETLFKMFAGLVGHNEKESTKQDTLVILNRATLQRDIGDKQRQFTIDKAYEHGTLNEYATQFLNTTARMNYDLLMELKNIEDIYSQLSESEGKHLALKNATMQVRRLLQNITSSIDTFTSLATTFGSKLYSEKSLSQNGCNTRETGNGWENAPESCQDVTKSGVHTIYPDFKPSGLEVYCEIDQDKAWVVIQRRRYGTVDFDRSWEEYKNGFGNLTGDFWLGNEYIYHMTKYQSRQLRIDMETFDGKKRYAMYNEFGVSSEEGKYRLKADVYSGDAGDAFNYAATKHNGQMFSTYDADNDIHSSSCCSCIYKSGWWFLDCHHSNLNGKYYYKHEIVPGALGITWYALSASWSVMKFTEMKIH</sequence>
<feature type="signal peptide" evidence="2">
    <location>
        <begin position="1"/>
        <end position="21"/>
    </location>
</feature>
<dbReference type="InterPro" id="IPR020837">
    <property type="entry name" value="Fibrinogen_CS"/>
</dbReference>
<keyword evidence="1" id="KW-1015">Disulfide bond</keyword>
<accession>A0A9D4DKH0</accession>
<dbReference type="SUPFAM" id="SSF56496">
    <property type="entry name" value="Fibrinogen C-terminal domain-like"/>
    <property type="match status" value="1"/>
</dbReference>
<dbReference type="GO" id="GO:0005615">
    <property type="term" value="C:extracellular space"/>
    <property type="evidence" value="ECO:0007669"/>
    <property type="project" value="TreeGrafter"/>
</dbReference>
<dbReference type="Proteomes" id="UP000828390">
    <property type="component" value="Unassembled WGS sequence"/>
</dbReference>
<dbReference type="PROSITE" id="PS00514">
    <property type="entry name" value="FIBRINOGEN_C_1"/>
    <property type="match status" value="1"/>
</dbReference>
<keyword evidence="5" id="KW-1185">Reference proteome</keyword>
<dbReference type="OrthoDB" id="7735550at2759"/>
<feature type="chain" id="PRO_5039719982" description="Fibrinogen C-terminal domain-containing protein" evidence="2">
    <location>
        <begin position="22"/>
        <end position="417"/>
    </location>
</feature>
<dbReference type="InterPro" id="IPR002181">
    <property type="entry name" value="Fibrinogen_a/b/g_C_dom"/>
</dbReference>
<dbReference type="PANTHER" id="PTHR19143">
    <property type="entry name" value="FIBRINOGEN/TENASCIN/ANGIOPOEITIN"/>
    <property type="match status" value="1"/>
</dbReference>
<dbReference type="EMBL" id="JAIWYP010000010">
    <property type="protein sequence ID" value="KAH3750944.1"/>
    <property type="molecule type" value="Genomic_DNA"/>
</dbReference>
<proteinExistence type="predicted"/>
<gene>
    <name evidence="4" type="ORF">DPMN_185484</name>
</gene>
<dbReference type="SMART" id="SM00186">
    <property type="entry name" value="FBG"/>
    <property type="match status" value="1"/>
</dbReference>
<evidence type="ECO:0000259" key="3">
    <source>
        <dbReference type="PROSITE" id="PS51406"/>
    </source>
</evidence>
<dbReference type="Pfam" id="PF00147">
    <property type="entry name" value="Fibrinogen_C"/>
    <property type="match status" value="1"/>
</dbReference>
<protein>
    <recommendedName>
        <fullName evidence="3">Fibrinogen C-terminal domain-containing protein</fullName>
    </recommendedName>
</protein>